<dbReference type="InterPro" id="IPR031325">
    <property type="entry name" value="RHS_repeat"/>
</dbReference>
<dbReference type="InterPro" id="IPR016134">
    <property type="entry name" value="Dockerin_dom"/>
</dbReference>
<dbReference type="PANTHER" id="PTHR32305">
    <property type="match status" value="1"/>
</dbReference>
<evidence type="ECO:0000259" key="2">
    <source>
        <dbReference type="PROSITE" id="PS51766"/>
    </source>
</evidence>
<dbReference type="Gene3D" id="2.180.10.10">
    <property type="entry name" value="RHS repeat-associated core"/>
    <property type="match status" value="3"/>
</dbReference>
<evidence type="ECO:0000313" key="4">
    <source>
        <dbReference type="Proteomes" id="UP000015559"/>
    </source>
</evidence>
<dbReference type="InterPro" id="IPR045351">
    <property type="entry name" value="DUF6531"/>
</dbReference>
<dbReference type="InterPro" id="IPR006530">
    <property type="entry name" value="YD"/>
</dbReference>
<dbReference type="SUPFAM" id="SSF63446">
    <property type="entry name" value="Type I dockerin domain"/>
    <property type="match status" value="1"/>
</dbReference>
<dbReference type="eggNOG" id="COG3209">
    <property type="taxonomic scope" value="Bacteria"/>
</dbReference>
<dbReference type="Pfam" id="PF05593">
    <property type="entry name" value="RHS_repeat"/>
    <property type="match status" value="2"/>
</dbReference>
<name>S6AAQ5_SULDS</name>
<dbReference type="PROSITE" id="PS51766">
    <property type="entry name" value="DOCKERIN"/>
    <property type="match status" value="1"/>
</dbReference>
<sequence>MGRNKRMVDLHVAFGRGLLLDVKAISCIARVACAIARPQVLFASLPLLLTLPALAQTLCTADQIKTFSASCDATGAYYAKLESDCVAGSGSHWGCGFYPLPSEVRPIPSGLGCIVTWIESPSRNEGTPYSSSTGPLSTLSCTPSPDIPSIPKNSGGSCNDNGTNPINTGVGNKHQHELDYNGVDLYPLRMERTYNSSSKAINGLGVGWKGGYGQTLNFMTSGSGAGSYSIVGLGRGDGKRYQFTQVGADAPWIGDADAAGTLGQLGVDITTGKPNGWRYLNEQGEVEIYDASGKLTSITNLTGQTQTLVYSCNVVSAACSVVTPSSVAPIGDLLLTVTSPTGRQLNFVYDGSARVSKMTVPAGGVYLYKYDESSSIVLSGQPLGNNLTSVTYPDGSIRQYWYNEQDKTGNTNQPHALTGITDKKASSDPGTRYASYWYDAQGRAVKEEHAPSLNQGIDRYQLTYNTNATGNPTNTIVTDALGTARTYNFTTVLGVVKSLGTNQPGGSGCAAAASGITYDPNGNVASRTDFNQHKTCSAYDALGRNLEIARAEGLESTTACPADVAAWAAWIPAANTAQRKITTTWHPTYRLPLVITEPGRTTTDAYDIPGSDFLLHTRSIKDTATNKTRTWTYTYTSATDNTLLNLLKSIDGPRTDIADTTTYTYYSADDSTLPIPKYRKGDLWKITNALGHITTITAYDGNGRPITIIDPNTVTTTLAFTRGWLKTRTVGTKTTTYDYDAVGQLIKVTLADTSHIDYTYDAAHRLTDISDTQLNRIHYTLDAIGNRTKEEIFDANNVLSTTKSHSFDALSRLMTDVITYNQGATSTTLYTYDAAGNMTTVVEGQGTSTPHTTTFNYDALNRLIYVGDALNQISNPTSYTYDGLDQLKSVTIPRRSVNPADITTAYTVNALGEATQQTSPDSGITNRTYDAAGNLKTATDARGITSNYTWDALNRLTSITYPATGENIAYIWDSSTGCNYGIGRLCRITDAEGSTTYSYDDQGSLTQQTRQIAGVNYTTGYGYDGANRLLTTTTPTGETQTLTRNPAGRINTIDTSNGIITTHLAKDIAYDGVGQVTAQTLGNGIKQSNSYDLAGLPSTRRYNAPDGDLNGDGIVDVADVALAERMALGLVTPTADQLVHGDVAPSGTPDGVIDAADVARIRRKALGLETF</sequence>
<evidence type="ECO:0000256" key="1">
    <source>
        <dbReference type="SAM" id="MobiDB-lite"/>
    </source>
</evidence>
<feature type="domain" description="Dockerin" evidence="2">
    <location>
        <begin position="1102"/>
        <end position="1171"/>
    </location>
</feature>
<feature type="compositionally biased region" description="Polar residues" evidence="1">
    <location>
        <begin position="123"/>
        <end position="143"/>
    </location>
</feature>
<dbReference type="HOGENOM" id="CLU_003684_0_0_4"/>
<dbReference type="Proteomes" id="UP000015559">
    <property type="component" value="Chromosome"/>
</dbReference>
<accession>S6AAQ5</accession>
<gene>
    <name evidence="3" type="ORF">SCD_n00114</name>
</gene>
<dbReference type="PANTHER" id="PTHR32305:SF15">
    <property type="entry name" value="PROTEIN RHSA-RELATED"/>
    <property type="match status" value="1"/>
</dbReference>
<protein>
    <submittedName>
        <fullName evidence="3">RHS repeat-associated core domain-containing protein</fullName>
    </submittedName>
</protein>
<organism evidence="3 4">
    <name type="scientific">Sulfuricella denitrificans (strain DSM 22764 / NBRC 105220 / skB26)</name>
    <dbReference type="NCBI Taxonomy" id="1163617"/>
    <lineage>
        <taxon>Bacteria</taxon>
        <taxon>Pseudomonadati</taxon>
        <taxon>Pseudomonadota</taxon>
        <taxon>Betaproteobacteria</taxon>
        <taxon>Nitrosomonadales</taxon>
        <taxon>Sulfuricellaceae</taxon>
        <taxon>Sulfuricella</taxon>
    </lineage>
</organism>
<dbReference type="EMBL" id="AP013066">
    <property type="protein sequence ID" value="BAN33963.1"/>
    <property type="molecule type" value="Genomic_DNA"/>
</dbReference>
<feature type="region of interest" description="Disordered" evidence="1">
    <location>
        <begin position="123"/>
        <end position="174"/>
    </location>
</feature>
<dbReference type="NCBIfam" id="TIGR01643">
    <property type="entry name" value="YD_repeat_2x"/>
    <property type="match status" value="4"/>
</dbReference>
<dbReference type="InterPro" id="IPR036439">
    <property type="entry name" value="Dockerin_dom_sf"/>
</dbReference>
<keyword evidence="4" id="KW-1185">Reference proteome</keyword>
<dbReference type="GO" id="GO:0000272">
    <property type="term" value="P:polysaccharide catabolic process"/>
    <property type="evidence" value="ECO:0007669"/>
    <property type="project" value="InterPro"/>
</dbReference>
<dbReference type="AlphaFoldDB" id="S6AAQ5"/>
<dbReference type="CDD" id="cd14256">
    <property type="entry name" value="Dockerin_I"/>
    <property type="match status" value="1"/>
</dbReference>
<dbReference type="InterPro" id="IPR050708">
    <property type="entry name" value="T6SS_VgrG/RHS"/>
</dbReference>
<dbReference type="KEGG" id="sdr:SCD_n00114"/>
<feature type="compositionally biased region" description="Polar residues" evidence="1">
    <location>
        <begin position="151"/>
        <end position="170"/>
    </location>
</feature>
<reference evidence="3 4" key="1">
    <citation type="journal article" date="2012" name="Appl. Environ. Microbiol.">
        <title>Draft genome sequence of a psychrotolerant sulfur-oxidizing bacterium, Sulfuricella denitrificans skB26, and proteomic insights into cold adaptation.</title>
        <authorList>
            <person name="Watanabe T."/>
            <person name="Kojima H."/>
            <person name="Fukui M."/>
        </authorList>
    </citation>
    <scope>NUCLEOTIDE SEQUENCE [LARGE SCALE GENOMIC DNA]</scope>
    <source>
        <strain evidence="4">skB26</strain>
    </source>
</reference>
<dbReference type="STRING" id="1163617.SCD_n00114"/>
<evidence type="ECO:0000313" key="3">
    <source>
        <dbReference type="EMBL" id="BAN33963.1"/>
    </source>
</evidence>
<proteinExistence type="predicted"/>
<dbReference type="Pfam" id="PF20148">
    <property type="entry name" value="DUF6531"/>
    <property type="match status" value="1"/>
</dbReference>